<protein>
    <submittedName>
        <fullName evidence="1">Uncharacterized protein</fullName>
    </submittedName>
</protein>
<proteinExistence type="predicted"/>
<accession>A0ABQ0TVC6</accession>
<name>A0ABQ0TVC6_9BACL</name>
<evidence type="ECO:0000313" key="2">
    <source>
        <dbReference type="Proteomes" id="UP000319578"/>
    </source>
</evidence>
<dbReference type="EMBL" id="BJON01000020">
    <property type="protein sequence ID" value="GED71322.1"/>
    <property type="molecule type" value="Genomic_DNA"/>
</dbReference>
<organism evidence="1 2">
    <name type="scientific">Brevibacillus reuszeri</name>
    <dbReference type="NCBI Taxonomy" id="54915"/>
    <lineage>
        <taxon>Bacteria</taxon>
        <taxon>Bacillati</taxon>
        <taxon>Bacillota</taxon>
        <taxon>Bacilli</taxon>
        <taxon>Bacillales</taxon>
        <taxon>Paenibacillaceae</taxon>
        <taxon>Brevibacillus</taxon>
    </lineage>
</organism>
<comment type="caution">
    <text evidence="1">The sequence shown here is derived from an EMBL/GenBank/DDBJ whole genome shotgun (WGS) entry which is preliminary data.</text>
</comment>
<keyword evidence="2" id="KW-1185">Reference proteome</keyword>
<dbReference type="Proteomes" id="UP000319578">
    <property type="component" value="Unassembled WGS sequence"/>
</dbReference>
<gene>
    <name evidence="1" type="ORF">BRE01_50240</name>
</gene>
<sequence length="65" mass="6990">MQKTAEKAIPNTFSHPDFTVGLGFSPSQSLSIQLIASRGLRRAFVITAGRELHPTLKAGIQLGKV</sequence>
<reference evidence="1 2" key="1">
    <citation type="submission" date="2019-06" db="EMBL/GenBank/DDBJ databases">
        <title>Whole genome shotgun sequence of Brevibacillus reuszeri NBRC 15719.</title>
        <authorList>
            <person name="Hosoyama A."/>
            <person name="Uohara A."/>
            <person name="Ohji S."/>
            <person name="Ichikawa N."/>
        </authorList>
    </citation>
    <scope>NUCLEOTIDE SEQUENCE [LARGE SCALE GENOMIC DNA]</scope>
    <source>
        <strain evidence="1 2">NBRC 15719</strain>
    </source>
</reference>
<evidence type="ECO:0000313" key="1">
    <source>
        <dbReference type="EMBL" id="GED71322.1"/>
    </source>
</evidence>